<dbReference type="AlphaFoldDB" id="A0A1H1P820"/>
<protein>
    <recommendedName>
        <fullName evidence="2">Cytochrome bc1 complex Rieske iron-sulfur subunit</fullName>
    </recommendedName>
    <alternativeName>
        <fullName evidence="8">Cytochrome bc1 reductase complex subunit QcrA</fullName>
    </alternativeName>
</protein>
<dbReference type="Pfam" id="PF00355">
    <property type="entry name" value="Rieske"/>
    <property type="match status" value="1"/>
</dbReference>
<reference evidence="11 12" key="1">
    <citation type="submission" date="2016-10" db="EMBL/GenBank/DDBJ databases">
        <authorList>
            <person name="de Groot N.N."/>
        </authorList>
    </citation>
    <scope>NUCLEOTIDE SEQUENCE [LARGE SCALE GENOMIC DNA]</scope>
    <source>
        <strain evidence="11 12">DSM 21800</strain>
    </source>
</reference>
<dbReference type="GO" id="GO:0051537">
    <property type="term" value="F:2 iron, 2 sulfur cluster binding"/>
    <property type="evidence" value="ECO:0007669"/>
    <property type="project" value="UniProtKB-KW"/>
</dbReference>
<name>A0A1H1P820_9ACTN</name>
<dbReference type="InterPro" id="IPR036922">
    <property type="entry name" value="Rieske_2Fe-2S_sf"/>
</dbReference>
<dbReference type="Gene3D" id="2.102.10.10">
    <property type="entry name" value="Rieske [2Fe-2S] iron-sulphur domain"/>
    <property type="match status" value="1"/>
</dbReference>
<evidence type="ECO:0000256" key="3">
    <source>
        <dbReference type="ARBA" id="ARBA00022714"/>
    </source>
</evidence>
<gene>
    <name evidence="11" type="ORF">SAMN04489812_0800</name>
</gene>
<evidence type="ECO:0000256" key="8">
    <source>
        <dbReference type="ARBA" id="ARBA00029586"/>
    </source>
</evidence>
<keyword evidence="7" id="KW-1015">Disulfide bond</keyword>
<sequence length="161" mass="15944">MREPVTFTPEDTSMVDAFVKPTTTRSRRELFRSIGMVALGGATAVLAACSGGSGASGGGGGSAAASTGPITVAKSSVPEGSGVIKGAYVVTQPTAGDFKAFSSKCTHEGCPLSAVDGDAIVCNCHGSQFSVKDGSVLHPPAQKPLPAATVSVDGDDLKVSG</sequence>
<dbReference type="CDD" id="cd03467">
    <property type="entry name" value="Rieske"/>
    <property type="match status" value="1"/>
</dbReference>
<dbReference type="GO" id="GO:0046872">
    <property type="term" value="F:metal ion binding"/>
    <property type="evidence" value="ECO:0007669"/>
    <property type="project" value="UniProtKB-KW"/>
</dbReference>
<keyword evidence="11" id="KW-0223">Dioxygenase</keyword>
<evidence type="ECO:0000256" key="2">
    <source>
        <dbReference type="ARBA" id="ARBA00015816"/>
    </source>
</evidence>
<dbReference type="GO" id="GO:0051213">
    <property type="term" value="F:dioxygenase activity"/>
    <property type="evidence" value="ECO:0007669"/>
    <property type="project" value="UniProtKB-KW"/>
</dbReference>
<dbReference type="SUPFAM" id="SSF50022">
    <property type="entry name" value="ISP domain"/>
    <property type="match status" value="1"/>
</dbReference>
<evidence type="ECO:0000256" key="9">
    <source>
        <dbReference type="SAM" id="MobiDB-lite"/>
    </source>
</evidence>
<keyword evidence="11" id="KW-0560">Oxidoreductase</keyword>
<feature type="region of interest" description="Disordered" evidence="9">
    <location>
        <begin position="142"/>
        <end position="161"/>
    </location>
</feature>
<dbReference type="PANTHER" id="PTHR10134">
    <property type="entry name" value="CYTOCHROME B-C1 COMPLEX SUBUNIT RIESKE, MITOCHONDRIAL"/>
    <property type="match status" value="1"/>
</dbReference>
<dbReference type="GO" id="GO:0004497">
    <property type="term" value="F:monooxygenase activity"/>
    <property type="evidence" value="ECO:0007669"/>
    <property type="project" value="UniProtKB-ARBA"/>
</dbReference>
<keyword evidence="4" id="KW-0479">Metal-binding</keyword>
<accession>A0A1H1P820</accession>
<proteinExistence type="predicted"/>
<keyword evidence="12" id="KW-1185">Reference proteome</keyword>
<dbReference type="STRING" id="630515.SAMN04489812_0800"/>
<keyword evidence="6" id="KW-0411">Iron-sulfur</keyword>
<evidence type="ECO:0000256" key="5">
    <source>
        <dbReference type="ARBA" id="ARBA00023004"/>
    </source>
</evidence>
<dbReference type="Proteomes" id="UP000199103">
    <property type="component" value="Chromosome I"/>
</dbReference>
<feature type="domain" description="Rieske" evidence="10">
    <location>
        <begin position="69"/>
        <end position="159"/>
    </location>
</feature>
<evidence type="ECO:0000256" key="6">
    <source>
        <dbReference type="ARBA" id="ARBA00023014"/>
    </source>
</evidence>
<dbReference type="InterPro" id="IPR017941">
    <property type="entry name" value="Rieske_2Fe-2S"/>
</dbReference>
<evidence type="ECO:0000313" key="12">
    <source>
        <dbReference type="Proteomes" id="UP000199103"/>
    </source>
</evidence>
<dbReference type="PROSITE" id="PS51296">
    <property type="entry name" value="RIESKE"/>
    <property type="match status" value="1"/>
</dbReference>
<evidence type="ECO:0000313" key="11">
    <source>
        <dbReference type="EMBL" id="SDS07342.1"/>
    </source>
</evidence>
<evidence type="ECO:0000256" key="7">
    <source>
        <dbReference type="ARBA" id="ARBA00023157"/>
    </source>
</evidence>
<organism evidence="11 12">
    <name type="scientific">Microlunatus soli</name>
    <dbReference type="NCBI Taxonomy" id="630515"/>
    <lineage>
        <taxon>Bacteria</taxon>
        <taxon>Bacillati</taxon>
        <taxon>Actinomycetota</taxon>
        <taxon>Actinomycetes</taxon>
        <taxon>Propionibacteriales</taxon>
        <taxon>Propionibacteriaceae</taxon>
        <taxon>Microlunatus</taxon>
    </lineage>
</organism>
<dbReference type="EMBL" id="LT629772">
    <property type="protein sequence ID" value="SDS07342.1"/>
    <property type="molecule type" value="Genomic_DNA"/>
</dbReference>
<dbReference type="GO" id="GO:0016705">
    <property type="term" value="F:oxidoreductase activity, acting on paired donors, with incorporation or reduction of molecular oxygen"/>
    <property type="evidence" value="ECO:0007669"/>
    <property type="project" value="UniProtKB-ARBA"/>
</dbReference>
<evidence type="ECO:0000256" key="4">
    <source>
        <dbReference type="ARBA" id="ARBA00022723"/>
    </source>
</evidence>
<evidence type="ECO:0000259" key="10">
    <source>
        <dbReference type="PROSITE" id="PS51296"/>
    </source>
</evidence>
<dbReference type="FunFam" id="2.102.10.10:FF:000016">
    <property type="entry name" value="Nitrite reductase/ring-hydroxylating ferredoxin subunit"/>
    <property type="match status" value="1"/>
</dbReference>
<keyword evidence="5" id="KW-0408">Iron</keyword>
<evidence type="ECO:0000256" key="1">
    <source>
        <dbReference type="ARBA" id="ARBA00002494"/>
    </source>
</evidence>
<dbReference type="InterPro" id="IPR014349">
    <property type="entry name" value="Rieske_Fe-S_prot"/>
</dbReference>
<keyword evidence="3" id="KW-0001">2Fe-2S</keyword>
<comment type="function">
    <text evidence="1">Iron-sulfur subunit of the cytochrome bc1 complex, an essential component of the respiratory electron transport chain required for ATP synthesis. The bc1 complex catalyzes the oxidation of menaquinol and the reduction of cytochrome c in the respiratory chain. The bc1 complex operates through a Q-cycle mechanism that couples electron transfer to generation of the proton gradient that drives ATP synthesis.</text>
</comment>